<proteinExistence type="inferred from homology"/>
<evidence type="ECO:0000256" key="2">
    <source>
        <dbReference type="RuleBase" id="RU362080"/>
    </source>
</evidence>
<name>A0A1V1P7Z1_9BACT</name>
<dbReference type="Proteomes" id="UP000189670">
    <property type="component" value="Unassembled WGS sequence"/>
</dbReference>
<dbReference type="Pfam" id="PF02604">
    <property type="entry name" value="PhdYeFM_antitox"/>
    <property type="match status" value="1"/>
</dbReference>
<accession>A0A1V1P7Z1</accession>
<evidence type="ECO:0000313" key="3">
    <source>
        <dbReference type="EMBL" id="ETR70876.1"/>
    </source>
</evidence>
<dbReference type="SUPFAM" id="SSF143120">
    <property type="entry name" value="YefM-like"/>
    <property type="match status" value="1"/>
</dbReference>
<dbReference type="AlphaFoldDB" id="A0A1V1P7Z1"/>
<dbReference type="InterPro" id="IPR006442">
    <property type="entry name" value="Antitoxin_Phd/YefM"/>
</dbReference>
<gene>
    <name evidence="3" type="ORF">OMM_08493</name>
</gene>
<evidence type="ECO:0000313" key="4">
    <source>
        <dbReference type="Proteomes" id="UP000189670"/>
    </source>
</evidence>
<organism evidence="3 4">
    <name type="scientific">Candidatus Magnetoglobus multicellularis str. Araruama</name>
    <dbReference type="NCBI Taxonomy" id="890399"/>
    <lineage>
        <taxon>Bacteria</taxon>
        <taxon>Pseudomonadati</taxon>
        <taxon>Thermodesulfobacteriota</taxon>
        <taxon>Desulfobacteria</taxon>
        <taxon>Desulfobacterales</taxon>
        <taxon>Desulfobacteraceae</taxon>
        <taxon>Candidatus Magnetoglobus</taxon>
    </lineage>
</organism>
<comment type="caution">
    <text evidence="3">The sequence shown here is derived from an EMBL/GenBank/DDBJ whole genome shotgun (WGS) entry which is preliminary data.</text>
</comment>
<comment type="function">
    <text evidence="2">Antitoxin component of a type II toxin-antitoxin (TA) system.</text>
</comment>
<protein>
    <recommendedName>
        <fullName evidence="2">Antitoxin</fullName>
    </recommendedName>
</protein>
<dbReference type="EMBL" id="ATBP01000355">
    <property type="protein sequence ID" value="ETR70876.1"/>
    <property type="molecule type" value="Genomic_DNA"/>
</dbReference>
<comment type="similarity">
    <text evidence="1 2">Belongs to the phD/YefM antitoxin family.</text>
</comment>
<sequence>MLPNLKYELNSVKKFDIIPILEKIRTTQRTMTLTNMGQPEAVLMDIKEYEKIIKAFGLLKLLAPAEEDVANSQYTEARSFFQEFKSENQIHC</sequence>
<dbReference type="InterPro" id="IPR036165">
    <property type="entry name" value="YefM-like_sf"/>
</dbReference>
<reference evidence="4" key="1">
    <citation type="submission" date="2012-11" db="EMBL/GenBank/DDBJ databases">
        <authorList>
            <person name="Lucero-Rivera Y.E."/>
            <person name="Tovar-Ramirez D."/>
        </authorList>
    </citation>
    <scope>NUCLEOTIDE SEQUENCE [LARGE SCALE GENOMIC DNA]</scope>
    <source>
        <strain evidence="4">Araruama</strain>
    </source>
</reference>
<evidence type="ECO:0000256" key="1">
    <source>
        <dbReference type="ARBA" id="ARBA00009981"/>
    </source>
</evidence>